<dbReference type="Proteomes" id="UP000201594">
    <property type="component" value="Segment"/>
</dbReference>
<dbReference type="GeneID" id="29061606"/>
<protein>
    <submittedName>
        <fullName evidence="1">Uncharacterized protein</fullName>
    </submittedName>
</protein>
<reference evidence="1 2" key="1">
    <citation type="submission" date="2016-06" db="EMBL/GenBank/DDBJ databases">
        <authorList>
            <person name="Kjaerup R.B."/>
            <person name="Dalgaard T.S."/>
            <person name="Juul-Madsen H.R."/>
        </authorList>
    </citation>
    <scope>NUCLEOTIDE SEQUENCE [LARGE SCALE GENOMIC DNA]</scope>
</reference>
<sequence length="166" mass="18631">MTAILTHVTTDGEQELLPFAKMSGNYSDYDRMFKLGDILTGNIHAMQLNGMMDLQKYKYVYVHDFVRDDGKIIDDYHERSSDISITMFGSNENLAIKQVYSPDEGYTYSFEQNGGLDGTIWGLTVQGGQAVVQPIERGGKNDSILPGHLRKPFETLLGYMSTGMKL</sequence>
<dbReference type="OrthoDB" id="19001at10239"/>
<organism evidence="1 2">
    <name type="scientific">Erwinia phage vB_EamM_EarlPhillipIV</name>
    <dbReference type="NCBI Taxonomy" id="1883372"/>
    <lineage>
        <taxon>Viruses</taxon>
        <taxon>Duplodnaviria</taxon>
        <taxon>Heunggongvirae</taxon>
        <taxon>Uroviricota</taxon>
        <taxon>Caudoviricetes</taxon>
        <taxon>Chimalliviridae</taxon>
        <taxon>Derbicusvirus</taxon>
        <taxon>Derbicusvirus derbicus</taxon>
    </lineage>
</organism>
<evidence type="ECO:0000313" key="2">
    <source>
        <dbReference type="Proteomes" id="UP000201594"/>
    </source>
</evidence>
<name>A0A1B2IC89_9CAUD</name>
<dbReference type="RefSeq" id="YP_009278314.1">
    <property type="nucleotide sequence ID" value="NC_031007.1"/>
</dbReference>
<proteinExistence type="predicted"/>
<dbReference type="EMBL" id="KX397367">
    <property type="protein sequence ID" value="ANZ48852.1"/>
    <property type="molecule type" value="Genomic_DNA"/>
</dbReference>
<dbReference type="KEGG" id="vg:29061606"/>
<evidence type="ECO:0000313" key="1">
    <source>
        <dbReference type="EMBL" id="ANZ48852.1"/>
    </source>
</evidence>
<accession>A0A1B2IC89</accession>
<gene>
    <name evidence="1" type="ORF">EARLPHILLIPIV_2</name>
</gene>